<evidence type="ECO:0000256" key="3">
    <source>
        <dbReference type="ARBA" id="ARBA00022747"/>
    </source>
</evidence>
<keyword evidence="2" id="KW-0808">Transferase</keyword>
<evidence type="ECO:0000313" key="4">
    <source>
        <dbReference type="EMBL" id="KYF34146.1"/>
    </source>
</evidence>
<evidence type="ECO:0000313" key="5">
    <source>
        <dbReference type="Proteomes" id="UP000075442"/>
    </source>
</evidence>
<evidence type="ECO:0000256" key="1">
    <source>
        <dbReference type="ARBA" id="ARBA00022603"/>
    </source>
</evidence>
<evidence type="ECO:0000256" key="2">
    <source>
        <dbReference type="ARBA" id="ARBA00022679"/>
    </source>
</evidence>
<dbReference type="GO" id="GO:0009307">
    <property type="term" value="P:DNA restriction-modification system"/>
    <property type="evidence" value="ECO:0007669"/>
    <property type="project" value="UniProtKB-KW"/>
</dbReference>
<dbReference type="Gene3D" id="3.40.50.150">
    <property type="entry name" value="Vaccinia Virus protein VP39"/>
    <property type="match status" value="1"/>
</dbReference>
<dbReference type="InterPro" id="IPR029063">
    <property type="entry name" value="SAM-dependent_MTases_sf"/>
</dbReference>
<dbReference type="AlphaFoldDB" id="A0A150NL06"/>
<name>A0A150NL06_STRMT</name>
<dbReference type="GO" id="GO:0032259">
    <property type="term" value="P:methylation"/>
    <property type="evidence" value="ECO:0007669"/>
    <property type="project" value="UniProtKB-KW"/>
</dbReference>
<dbReference type="PATRIC" id="fig|28037.235.peg.1644"/>
<dbReference type="SUPFAM" id="SSF53335">
    <property type="entry name" value="S-adenosyl-L-methionine-dependent methyltransferases"/>
    <property type="match status" value="1"/>
</dbReference>
<reference evidence="4 5" key="1">
    <citation type="submission" date="2016-01" db="EMBL/GenBank/DDBJ databases">
        <title>Highly variable Streptococcus oralis 1 are common among viridans streptococci isolated from primates.</title>
        <authorList>
            <person name="Denapaite D."/>
            <person name="Rieger M."/>
            <person name="Koendgen S."/>
            <person name="Brueckner R."/>
            <person name="Ochigava I."/>
            <person name="Kappeler P."/>
            <person name="Maetz-Rensing K."/>
            <person name="Leendertz F."/>
        </authorList>
    </citation>
    <scope>NUCLEOTIDE SEQUENCE [LARGE SCALE GENOMIC DNA]</scope>
    <source>
        <strain evidence="4 5">M3-1</strain>
    </source>
</reference>
<keyword evidence="1" id="KW-0489">Methyltransferase</keyword>
<dbReference type="GO" id="GO:0008168">
    <property type="term" value="F:methyltransferase activity"/>
    <property type="evidence" value="ECO:0007669"/>
    <property type="project" value="UniProtKB-KW"/>
</dbReference>
<accession>A0A150NL06</accession>
<keyword evidence="3" id="KW-0680">Restriction system</keyword>
<comment type="caution">
    <text evidence="4">The sequence shown here is derived from an EMBL/GenBank/DDBJ whole genome shotgun (WGS) entry which is preliminary data.</text>
</comment>
<gene>
    <name evidence="4" type="ORF">SMIM3I_01177</name>
</gene>
<dbReference type="Proteomes" id="UP000075442">
    <property type="component" value="Unassembled WGS sequence"/>
</dbReference>
<organism evidence="4 5">
    <name type="scientific">Streptococcus mitis</name>
    <dbReference type="NCBI Taxonomy" id="28037"/>
    <lineage>
        <taxon>Bacteria</taxon>
        <taxon>Bacillati</taxon>
        <taxon>Bacillota</taxon>
        <taxon>Bacilli</taxon>
        <taxon>Lactobacillales</taxon>
        <taxon>Streptococcaceae</taxon>
        <taxon>Streptococcus</taxon>
        <taxon>Streptococcus mitis group</taxon>
    </lineage>
</organism>
<dbReference type="EMBL" id="LROU01000121">
    <property type="protein sequence ID" value="KYF34146.1"/>
    <property type="molecule type" value="Genomic_DNA"/>
</dbReference>
<dbReference type="InterPro" id="IPR001525">
    <property type="entry name" value="C5_MeTfrase"/>
</dbReference>
<protein>
    <submittedName>
        <fullName evidence="4">Uncharacterized protein</fullName>
    </submittedName>
</protein>
<dbReference type="Pfam" id="PF00145">
    <property type="entry name" value="DNA_methylase"/>
    <property type="match status" value="1"/>
</dbReference>
<proteinExistence type="predicted"/>
<sequence length="44" mass="5344">MAHFFYEYARLVSELKPKVFIYENVRAILSNDEGRTWKTMTQIF</sequence>